<protein>
    <recommendedName>
        <fullName evidence="4">Small ribosomal subunit protein bS21</fullName>
    </recommendedName>
</protein>
<evidence type="ECO:0000313" key="6">
    <source>
        <dbReference type="EMBL" id="TSC66333.1"/>
    </source>
</evidence>
<evidence type="ECO:0000256" key="2">
    <source>
        <dbReference type="ARBA" id="ARBA00022980"/>
    </source>
</evidence>
<evidence type="ECO:0000256" key="3">
    <source>
        <dbReference type="ARBA" id="ARBA00023274"/>
    </source>
</evidence>
<feature type="compositionally biased region" description="Basic residues" evidence="5">
    <location>
        <begin position="70"/>
        <end position="81"/>
    </location>
</feature>
<organism evidence="6 7">
    <name type="scientific">Candidatus Doudnabacteria bacterium Gr01-1014_77</name>
    <dbReference type="NCBI Taxonomy" id="2017133"/>
    <lineage>
        <taxon>Bacteria</taxon>
        <taxon>Candidatus Doudnaibacteriota</taxon>
    </lineage>
</organism>
<dbReference type="GO" id="GO:0006412">
    <property type="term" value="P:translation"/>
    <property type="evidence" value="ECO:0007669"/>
    <property type="project" value="InterPro"/>
</dbReference>
<reference evidence="6 7" key="1">
    <citation type="submission" date="2017-07" db="EMBL/GenBank/DDBJ databases">
        <title>Mechanisms for carbon and nitrogen cycling indicate functional differentiation within the Candidate Phyla Radiation.</title>
        <authorList>
            <person name="Danczak R.E."/>
            <person name="Johnston M.D."/>
            <person name="Kenah C."/>
            <person name="Slattery M."/>
            <person name="Wrighton K.C."/>
            <person name="Wilkins M.J."/>
        </authorList>
    </citation>
    <scope>NUCLEOTIDE SEQUENCE [LARGE SCALE GENOMIC DNA]</scope>
    <source>
        <strain evidence="6">Gr01-1014_77</strain>
    </source>
</reference>
<dbReference type="AlphaFoldDB" id="A0A554JD53"/>
<feature type="region of interest" description="Disordered" evidence="5">
    <location>
        <begin position="59"/>
        <end position="81"/>
    </location>
</feature>
<comment type="similarity">
    <text evidence="1">Belongs to the bacterial ribosomal protein bS21 family.</text>
</comment>
<dbReference type="GO" id="GO:0003735">
    <property type="term" value="F:structural constituent of ribosome"/>
    <property type="evidence" value="ECO:0007669"/>
    <property type="project" value="InterPro"/>
</dbReference>
<evidence type="ECO:0000256" key="1">
    <source>
        <dbReference type="ARBA" id="ARBA00006640"/>
    </source>
</evidence>
<evidence type="ECO:0000256" key="5">
    <source>
        <dbReference type="SAM" id="MobiDB-lite"/>
    </source>
</evidence>
<keyword evidence="3" id="KW-0687">Ribonucleoprotein</keyword>
<dbReference type="GO" id="GO:1990904">
    <property type="term" value="C:ribonucleoprotein complex"/>
    <property type="evidence" value="ECO:0007669"/>
    <property type="project" value="UniProtKB-KW"/>
</dbReference>
<dbReference type="Pfam" id="PF01165">
    <property type="entry name" value="Ribosomal_S21"/>
    <property type="match status" value="1"/>
</dbReference>
<gene>
    <name evidence="6" type="ORF">G01um101477_131</name>
</gene>
<dbReference type="InterPro" id="IPR001911">
    <property type="entry name" value="Ribosomal_bS21"/>
</dbReference>
<evidence type="ECO:0000256" key="4">
    <source>
        <dbReference type="ARBA" id="ARBA00035135"/>
    </source>
</evidence>
<dbReference type="Proteomes" id="UP000319613">
    <property type="component" value="Unassembled WGS sequence"/>
</dbReference>
<evidence type="ECO:0000313" key="7">
    <source>
        <dbReference type="Proteomes" id="UP000319613"/>
    </source>
</evidence>
<sequence length="81" mass="9771">MTVVVEVKKKEGESFESLLRRFNRKIQQSGVLVRARKTRFFEPVKSKRFVREDARRRADLKEKREELKKSGKLPIKKYGRY</sequence>
<accession>A0A554JD53</accession>
<keyword evidence="2" id="KW-0689">Ribosomal protein</keyword>
<dbReference type="NCBIfam" id="TIGR00030">
    <property type="entry name" value="S21p"/>
    <property type="match status" value="1"/>
</dbReference>
<dbReference type="GO" id="GO:0005840">
    <property type="term" value="C:ribosome"/>
    <property type="evidence" value="ECO:0007669"/>
    <property type="project" value="UniProtKB-KW"/>
</dbReference>
<proteinExistence type="inferred from homology"/>
<dbReference type="EMBL" id="VMFF01000008">
    <property type="protein sequence ID" value="TSC66333.1"/>
    <property type="molecule type" value="Genomic_DNA"/>
</dbReference>
<name>A0A554JD53_9BACT</name>
<comment type="caution">
    <text evidence="6">The sequence shown here is derived from an EMBL/GenBank/DDBJ whole genome shotgun (WGS) entry which is preliminary data.</text>
</comment>
<feature type="compositionally biased region" description="Basic and acidic residues" evidence="5">
    <location>
        <begin position="59"/>
        <end position="69"/>
    </location>
</feature>